<dbReference type="AlphaFoldDB" id="A0A5J5EPS3"/>
<evidence type="ECO:0000256" key="1">
    <source>
        <dbReference type="SAM" id="MobiDB-lite"/>
    </source>
</evidence>
<dbReference type="InParanoid" id="A0A5J5EPS3"/>
<feature type="compositionally biased region" description="Basic and acidic residues" evidence="1">
    <location>
        <begin position="111"/>
        <end position="130"/>
    </location>
</feature>
<comment type="caution">
    <text evidence="2">The sequence shown here is derived from an EMBL/GenBank/DDBJ whole genome shotgun (WGS) entry which is preliminary data.</text>
</comment>
<gene>
    <name evidence="2" type="ORF">FN846DRAFT_892481</name>
</gene>
<feature type="region of interest" description="Disordered" evidence="1">
    <location>
        <begin position="89"/>
        <end position="130"/>
    </location>
</feature>
<dbReference type="EMBL" id="VXIS01000168">
    <property type="protein sequence ID" value="KAA8899283.1"/>
    <property type="molecule type" value="Genomic_DNA"/>
</dbReference>
<name>A0A5J5EPS3_9PEZI</name>
<organism evidence="2 3">
    <name type="scientific">Sphaerosporella brunnea</name>
    <dbReference type="NCBI Taxonomy" id="1250544"/>
    <lineage>
        <taxon>Eukaryota</taxon>
        <taxon>Fungi</taxon>
        <taxon>Dikarya</taxon>
        <taxon>Ascomycota</taxon>
        <taxon>Pezizomycotina</taxon>
        <taxon>Pezizomycetes</taxon>
        <taxon>Pezizales</taxon>
        <taxon>Pyronemataceae</taxon>
        <taxon>Sphaerosporella</taxon>
    </lineage>
</organism>
<feature type="compositionally biased region" description="Low complexity" evidence="1">
    <location>
        <begin position="93"/>
        <end position="102"/>
    </location>
</feature>
<dbReference type="Proteomes" id="UP000326924">
    <property type="component" value="Unassembled WGS sequence"/>
</dbReference>
<sequence>MISLHQLEPGSRSRAEPVKLTIRLESPLGSSRAGSFASLAPANSEDESPAAVCAVLAKTTGNGRVVKASRPAASPYRETTKEVLQAFPCLPTGPSGRPRPSSAELAAQKTESVEDAPHAEAESVKRDAME</sequence>
<evidence type="ECO:0000313" key="3">
    <source>
        <dbReference type="Proteomes" id="UP000326924"/>
    </source>
</evidence>
<feature type="region of interest" description="Disordered" evidence="1">
    <location>
        <begin position="26"/>
        <end position="48"/>
    </location>
</feature>
<evidence type="ECO:0000313" key="2">
    <source>
        <dbReference type="EMBL" id="KAA8899283.1"/>
    </source>
</evidence>
<keyword evidence="3" id="KW-1185">Reference proteome</keyword>
<protein>
    <submittedName>
        <fullName evidence="2">Uncharacterized protein</fullName>
    </submittedName>
</protein>
<accession>A0A5J5EPS3</accession>
<reference evidence="2 3" key="1">
    <citation type="submission" date="2019-09" db="EMBL/GenBank/DDBJ databases">
        <title>Draft genome of the ectomycorrhizal ascomycete Sphaerosporella brunnea.</title>
        <authorList>
            <consortium name="DOE Joint Genome Institute"/>
            <person name="Benucci G.M."/>
            <person name="Marozzi G."/>
            <person name="Antonielli L."/>
            <person name="Sanchez S."/>
            <person name="Marco P."/>
            <person name="Wang X."/>
            <person name="Falini L.B."/>
            <person name="Barry K."/>
            <person name="Haridas S."/>
            <person name="Lipzen A."/>
            <person name="Labutti K."/>
            <person name="Grigoriev I.V."/>
            <person name="Murat C."/>
            <person name="Martin F."/>
            <person name="Albertini E."/>
            <person name="Donnini D."/>
            <person name="Bonito G."/>
        </authorList>
    </citation>
    <scope>NUCLEOTIDE SEQUENCE [LARGE SCALE GENOMIC DNA]</scope>
    <source>
        <strain evidence="2 3">Sb_GMNB300</strain>
    </source>
</reference>
<proteinExistence type="predicted"/>